<dbReference type="FunFam" id="3.10.20.70:FF:000004">
    <property type="entry name" value="Glutamine synthetase"/>
    <property type="match status" value="1"/>
</dbReference>
<feature type="compositionally biased region" description="Polar residues" evidence="18">
    <location>
        <begin position="1"/>
        <end position="22"/>
    </location>
</feature>
<dbReference type="GO" id="GO:0006542">
    <property type="term" value="P:glutamine biosynthetic process"/>
    <property type="evidence" value="ECO:0007669"/>
    <property type="project" value="InterPro"/>
</dbReference>
<evidence type="ECO:0000259" key="20">
    <source>
        <dbReference type="PROSITE" id="PS51987"/>
    </source>
</evidence>
<dbReference type="SMART" id="SM01230">
    <property type="entry name" value="Gln-synt_C"/>
    <property type="match status" value="1"/>
</dbReference>
<evidence type="ECO:0000256" key="16">
    <source>
        <dbReference type="RuleBase" id="RU000384"/>
    </source>
</evidence>
<evidence type="ECO:0000313" key="21">
    <source>
        <dbReference type="EMBL" id="PWY80728.1"/>
    </source>
</evidence>
<dbReference type="GO" id="GO:0005737">
    <property type="term" value="C:cytoplasm"/>
    <property type="evidence" value="ECO:0007669"/>
    <property type="project" value="TreeGrafter"/>
</dbReference>
<gene>
    <name evidence="21" type="ORF">BO70DRAFT_371608</name>
</gene>
<keyword evidence="9 17" id="KW-0067">ATP-binding</keyword>
<dbReference type="SUPFAM" id="SSF54368">
    <property type="entry name" value="Glutamine synthetase, N-terminal domain"/>
    <property type="match status" value="1"/>
</dbReference>
<comment type="subunit">
    <text evidence="4">Homooctamer.</text>
</comment>
<comment type="similarity">
    <text evidence="3 15 16">Belongs to the glutamine synthetase family.</text>
</comment>
<evidence type="ECO:0000256" key="6">
    <source>
        <dbReference type="ARBA" id="ARBA00021364"/>
    </source>
</evidence>
<dbReference type="InterPro" id="IPR019680">
    <property type="entry name" value="Mediator_Med1"/>
</dbReference>
<evidence type="ECO:0000256" key="12">
    <source>
        <dbReference type="ARBA" id="ARBA00023163"/>
    </source>
</evidence>
<dbReference type="AlphaFoldDB" id="A0A317W6U4"/>
<dbReference type="GO" id="GO:0016592">
    <property type="term" value="C:mediator complex"/>
    <property type="evidence" value="ECO:0007669"/>
    <property type="project" value="InterPro"/>
</dbReference>
<dbReference type="GO" id="GO:0003712">
    <property type="term" value="F:transcription coregulator activity"/>
    <property type="evidence" value="ECO:0007669"/>
    <property type="project" value="InterPro"/>
</dbReference>
<dbReference type="PANTHER" id="PTHR20852:SF57">
    <property type="entry name" value="GLUTAMINE SYNTHETASE 2 CYTOPLASMIC"/>
    <property type="match status" value="1"/>
</dbReference>
<keyword evidence="12" id="KW-0804">Transcription</keyword>
<dbReference type="PROSITE" id="PS51987">
    <property type="entry name" value="GS_CATALYTIC"/>
    <property type="match status" value="1"/>
</dbReference>
<keyword evidence="13" id="KW-0539">Nucleus</keyword>
<feature type="domain" description="GS catalytic" evidence="20">
    <location>
        <begin position="859"/>
        <end position="1105"/>
    </location>
</feature>
<comment type="caution">
    <text evidence="21">The sequence shown here is derived from an EMBL/GenBank/DDBJ whole genome shotgun (WGS) entry which is preliminary data.</text>
</comment>
<evidence type="ECO:0000256" key="1">
    <source>
        <dbReference type="ARBA" id="ARBA00004123"/>
    </source>
</evidence>
<dbReference type="EC" id="6.3.1.2" evidence="5 17"/>
<dbReference type="STRING" id="1448321.A0A317W6U4"/>
<accession>A0A317W6U4</accession>
<protein>
    <recommendedName>
        <fullName evidence="6 17">Glutamine synthetase</fullName>
        <ecNumber evidence="5 17">6.3.1.2</ecNumber>
    </recommendedName>
</protein>
<dbReference type="Gene3D" id="3.30.590.10">
    <property type="entry name" value="Glutamine synthetase/guanido kinase, catalytic domain"/>
    <property type="match status" value="1"/>
</dbReference>
<sequence>MATPSSKQNPGATPTHLTSSPRPSGAHMARPIAHKSPSTRTPSASGHALNLPLSTHQYATPLAPTSGADDPVTFSSPSALLALGGYSGISPSPAGHDGLVGAAMNDNEIQALGMQGLKLAGGRDNDEERRRHIEDVVQLLRTRVSGRGVCREGIERLGQLEGFESIWQEDSLSIAGNFVDLEIDFHRGYNVVKDVSLSYATPEATDGERRDEATAVLKRDLVQSPEEGERGAWKSLNGFHENLQWLAKHDRLSQEVNCFEAIEGLYNSLKRVWDGEWDRRKFAGVYDHLCSGWVGRPCLHKGGRIGLGLDYWVQQARVLDAKQRKSPDEMVVDQPNGQLSDDESGLIGKWSVVVECEEGYPSLRVSKDWVGPEVLSGVGNGNEPSSSDVSGSDIAVVNWVDPPATMSSVNQHHSDDMTLNSGMLGSSPNRRFVARMEPPLDLPILAASDIYRHLGIQMPQEFKMVTYDGLLAPGWSPLSAAGAMGLGPEEASQLGRRRRRMSVRAVDSEGKSCTKHHSYTFQPFESVAGRTMRDIPFSHPRQLADILPILRQYAFLANLIRSIFGSSYKPEQSKADAPADLKNLSGPLKFPKPGKSKKDNIIILSNDDPNEKRLDALLEGFDNGAFADAKGKGSVNGSFGNGLALDDDDVKVDVTLRTQLGQAPVIMLLFTVGSSDGGSEPVSGEATISKVSISLEVGLNGRVAVVDMTGLMDDDSPNANVMDQAADGQSEAFELQTKIARVLEVSQDIGTLVEWILRCQLMKYMTLDQRGQVQAEYIWIDAVNGCRSKTKTLSKPVTSVDELPEWNFDGSSTGQAPGDNSDVYLRPVAIFPDPFRRGDNILVLCETWDSDGTPNKYNHRHEANRLMEIHAKEDWWFGLEQEYTLLGNDGWPYGWPKGGFPGAQGPYYCGVGTGKVYCRDIVEAHYRACLFAGIKISGINAEVMPSQWEYQVGPCDGIEMGDHLWMSRFLLHRVAEEFGVRISFDPKPIKGDWNGAGLHSNVSTAAMRADGGMKVIEAAMKKLEARHIEHIAVYGEGNEERLTGRHETGNIDKFSYGVADRGGSIRIPRQVAKDGKGYFEDRRPASNACPYQITGIIVETLMGGN</sequence>
<dbReference type="InterPro" id="IPR008147">
    <property type="entry name" value="Gln_synt_N"/>
</dbReference>
<dbReference type="InterPro" id="IPR014746">
    <property type="entry name" value="Gln_synth/guanido_kin_cat_dom"/>
</dbReference>
<evidence type="ECO:0000256" key="17">
    <source>
        <dbReference type="RuleBase" id="RU004356"/>
    </source>
</evidence>
<keyword evidence="8 17" id="KW-0547">Nucleotide-binding</keyword>
<proteinExistence type="inferred from homology"/>
<dbReference type="Pfam" id="PF03951">
    <property type="entry name" value="Gln-synt_N"/>
    <property type="match status" value="1"/>
</dbReference>
<evidence type="ECO:0000256" key="10">
    <source>
        <dbReference type="ARBA" id="ARBA00023015"/>
    </source>
</evidence>
<comment type="similarity">
    <text evidence="2">Belongs to the Mediator complex subunit 1 family.</text>
</comment>
<dbReference type="InterPro" id="IPR008146">
    <property type="entry name" value="Gln_synth_cat_dom"/>
</dbReference>
<dbReference type="InterPro" id="IPR050292">
    <property type="entry name" value="Glutamine_Synthetase"/>
</dbReference>
<dbReference type="InterPro" id="IPR027302">
    <property type="entry name" value="Gln_synth_N_conserv_site"/>
</dbReference>
<evidence type="ECO:0000256" key="13">
    <source>
        <dbReference type="ARBA" id="ARBA00023242"/>
    </source>
</evidence>
<keyword evidence="7 17" id="KW-0436">Ligase</keyword>
<comment type="catalytic activity">
    <reaction evidence="14 17">
        <text>L-glutamate + NH4(+) + ATP = L-glutamine + ADP + phosphate + H(+)</text>
        <dbReference type="Rhea" id="RHEA:16169"/>
        <dbReference type="ChEBI" id="CHEBI:15378"/>
        <dbReference type="ChEBI" id="CHEBI:28938"/>
        <dbReference type="ChEBI" id="CHEBI:29985"/>
        <dbReference type="ChEBI" id="CHEBI:30616"/>
        <dbReference type="ChEBI" id="CHEBI:43474"/>
        <dbReference type="ChEBI" id="CHEBI:58359"/>
        <dbReference type="ChEBI" id="CHEBI:456216"/>
        <dbReference type="EC" id="6.3.1.2"/>
    </reaction>
</comment>
<evidence type="ECO:0000256" key="8">
    <source>
        <dbReference type="ARBA" id="ARBA00022741"/>
    </source>
</evidence>
<feature type="region of interest" description="Disordered" evidence="18">
    <location>
        <begin position="574"/>
        <end position="593"/>
    </location>
</feature>
<dbReference type="PROSITE" id="PS00180">
    <property type="entry name" value="GLNA_1"/>
    <property type="match status" value="1"/>
</dbReference>
<feature type="region of interest" description="Disordered" evidence="18">
    <location>
        <begin position="1"/>
        <end position="49"/>
    </location>
</feature>
<dbReference type="VEuPathDB" id="FungiDB:BO70DRAFT_371608"/>
<dbReference type="PROSITE" id="PS51986">
    <property type="entry name" value="GS_BETA_GRASP"/>
    <property type="match status" value="1"/>
</dbReference>
<organism evidence="21 22">
    <name type="scientific">Aspergillus heteromorphus CBS 117.55</name>
    <dbReference type="NCBI Taxonomy" id="1448321"/>
    <lineage>
        <taxon>Eukaryota</taxon>
        <taxon>Fungi</taxon>
        <taxon>Dikarya</taxon>
        <taxon>Ascomycota</taxon>
        <taxon>Pezizomycotina</taxon>
        <taxon>Eurotiomycetes</taxon>
        <taxon>Eurotiomycetidae</taxon>
        <taxon>Eurotiales</taxon>
        <taxon>Aspergillaceae</taxon>
        <taxon>Aspergillus</taxon>
        <taxon>Aspergillus subgen. Circumdati</taxon>
    </lineage>
</organism>
<dbReference type="Gene3D" id="3.10.20.70">
    <property type="entry name" value="Glutamine synthetase, N-terminal domain"/>
    <property type="match status" value="1"/>
</dbReference>
<evidence type="ECO:0000259" key="19">
    <source>
        <dbReference type="PROSITE" id="PS51986"/>
    </source>
</evidence>
<evidence type="ECO:0000256" key="4">
    <source>
        <dbReference type="ARBA" id="ARBA00011823"/>
    </source>
</evidence>
<reference evidence="21 22" key="1">
    <citation type="submission" date="2016-12" db="EMBL/GenBank/DDBJ databases">
        <title>The genomes of Aspergillus section Nigri reveals drivers in fungal speciation.</title>
        <authorList>
            <consortium name="DOE Joint Genome Institute"/>
            <person name="Vesth T.C."/>
            <person name="Nybo J."/>
            <person name="Theobald S."/>
            <person name="Brandl J."/>
            <person name="Frisvad J.C."/>
            <person name="Nielsen K.F."/>
            <person name="Lyhne E.K."/>
            <person name="Kogle M.E."/>
            <person name="Kuo A."/>
            <person name="Riley R."/>
            <person name="Clum A."/>
            <person name="Nolan M."/>
            <person name="Lipzen A."/>
            <person name="Salamov A."/>
            <person name="Henrissat B."/>
            <person name="Wiebenga A."/>
            <person name="De Vries R.P."/>
            <person name="Grigoriev I.V."/>
            <person name="Mortensen U.H."/>
            <person name="Andersen M.R."/>
            <person name="Baker S.E."/>
        </authorList>
    </citation>
    <scope>NUCLEOTIDE SEQUENCE [LARGE SCALE GENOMIC DNA]</scope>
    <source>
        <strain evidence="21 22">CBS 117.55</strain>
    </source>
</reference>
<dbReference type="Pfam" id="PF10744">
    <property type="entry name" value="Med1"/>
    <property type="match status" value="1"/>
</dbReference>
<dbReference type="SUPFAM" id="SSF55931">
    <property type="entry name" value="Glutamine synthetase/guanido kinase"/>
    <property type="match status" value="1"/>
</dbReference>
<name>A0A317W6U4_9EURO</name>
<keyword evidence="11" id="KW-0010">Activator</keyword>
<evidence type="ECO:0000256" key="3">
    <source>
        <dbReference type="ARBA" id="ARBA00009897"/>
    </source>
</evidence>
<dbReference type="PANTHER" id="PTHR20852">
    <property type="entry name" value="GLUTAMINE SYNTHETASE"/>
    <property type="match status" value="1"/>
</dbReference>
<dbReference type="FunFam" id="3.30.590.10:FF:000004">
    <property type="entry name" value="Glutamine synthetase"/>
    <property type="match status" value="1"/>
</dbReference>
<dbReference type="GO" id="GO:0005524">
    <property type="term" value="F:ATP binding"/>
    <property type="evidence" value="ECO:0007669"/>
    <property type="project" value="UniProtKB-KW"/>
</dbReference>
<dbReference type="GeneID" id="37067045"/>
<dbReference type="GO" id="GO:0045944">
    <property type="term" value="P:positive regulation of transcription by RNA polymerase II"/>
    <property type="evidence" value="ECO:0007669"/>
    <property type="project" value="UniProtKB-ARBA"/>
</dbReference>
<dbReference type="InterPro" id="IPR036651">
    <property type="entry name" value="Gln_synt_N_sf"/>
</dbReference>
<evidence type="ECO:0000256" key="14">
    <source>
        <dbReference type="ARBA" id="ARBA00049436"/>
    </source>
</evidence>
<dbReference type="Pfam" id="PF00120">
    <property type="entry name" value="Gln-synt_C"/>
    <property type="match status" value="1"/>
</dbReference>
<dbReference type="InterPro" id="IPR027303">
    <property type="entry name" value="Gln_synth_gly_rich_site"/>
</dbReference>
<dbReference type="OrthoDB" id="1936100at2759"/>
<evidence type="ECO:0000256" key="15">
    <source>
        <dbReference type="PROSITE-ProRule" id="PRU01330"/>
    </source>
</evidence>
<feature type="region of interest" description="Disordered" evidence="18">
    <location>
        <begin position="489"/>
        <end position="509"/>
    </location>
</feature>
<feature type="domain" description="GS beta-grasp" evidence="19">
    <location>
        <begin position="773"/>
        <end position="852"/>
    </location>
</feature>
<keyword evidence="10" id="KW-0805">Transcription regulation</keyword>
<evidence type="ECO:0000256" key="18">
    <source>
        <dbReference type="SAM" id="MobiDB-lite"/>
    </source>
</evidence>
<comment type="subcellular location">
    <subcellularLocation>
        <location evidence="1">Nucleus</location>
    </subcellularLocation>
</comment>
<dbReference type="RefSeq" id="XP_025399031.1">
    <property type="nucleotide sequence ID" value="XM_025544808.1"/>
</dbReference>
<dbReference type="PROSITE" id="PS00181">
    <property type="entry name" value="GLNA_ATP"/>
    <property type="match status" value="1"/>
</dbReference>
<dbReference type="EMBL" id="MSFL01000014">
    <property type="protein sequence ID" value="PWY80728.1"/>
    <property type="molecule type" value="Genomic_DNA"/>
</dbReference>
<evidence type="ECO:0000256" key="11">
    <source>
        <dbReference type="ARBA" id="ARBA00023159"/>
    </source>
</evidence>
<evidence type="ECO:0000256" key="2">
    <source>
        <dbReference type="ARBA" id="ARBA00006210"/>
    </source>
</evidence>
<evidence type="ECO:0000256" key="7">
    <source>
        <dbReference type="ARBA" id="ARBA00022598"/>
    </source>
</evidence>
<evidence type="ECO:0000313" key="22">
    <source>
        <dbReference type="Proteomes" id="UP000247233"/>
    </source>
</evidence>
<keyword evidence="22" id="KW-1185">Reference proteome</keyword>
<dbReference type="GO" id="GO:0004356">
    <property type="term" value="F:glutamine synthetase activity"/>
    <property type="evidence" value="ECO:0007669"/>
    <property type="project" value="UniProtKB-EC"/>
</dbReference>
<evidence type="ECO:0000256" key="5">
    <source>
        <dbReference type="ARBA" id="ARBA00012937"/>
    </source>
</evidence>
<evidence type="ECO:0000256" key="9">
    <source>
        <dbReference type="ARBA" id="ARBA00022840"/>
    </source>
</evidence>
<dbReference type="Proteomes" id="UP000247233">
    <property type="component" value="Unassembled WGS sequence"/>
</dbReference>